<evidence type="ECO:0000313" key="5">
    <source>
        <dbReference type="EMBL" id="CAH1961455.1"/>
    </source>
</evidence>
<dbReference type="GO" id="GO:0005634">
    <property type="term" value="C:nucleus"/>
    <property type="evidence" value="ECO:0007669"/>
    <property type="project" value="UniProtKB-SubCell"/>
</dbReference>
<feature type="domain" description="BESS" evidence="4">
    <location>
        <begin position="183"/>
        <end position="222"/>
    </location>
</feature>
<dbReference type="GO" id="GO:0006357">
    <property type="term" value="P:regulation of transcription by RNA polymerase II"/>
    <property type="evidence" value="ECO:0007669"/>
    <property type="project" value="TreeGrafter"/>
</dbReference>
<dbReference type="InterPro" id="IPR039353">
    <property type="entry name" value="TF_Adf1"/>
</dbReference>
<proteinExistence type="predicted"/>
<evidence type="ECO:0000256" key="1">
    <source>
        <dbReference type="PROSITE-ProRule" id="PRU00371"/>
    </source>
</evidence>
<dbReference type="InterPro" id="IPR004210">
    <property type="entry name" value="BESS_motif"/>
</dbReference>
<feature type="region of interest" description="Disordered" evidence="2">
    <location>
        <begin position="106"/>
        <end position="161"/>
    </location>
</feature>
<gene>
    <name evidence="5" type="ORF">ACAOBT_LOCUS4163</name>
</gene>
<protein>
    <recommendedName>
        <fullName evidence="7">MADF domain-containing protein</fullName>
    </recommendedName>
</protein>
<feature type="compositionally biased region" description="Basic and acidic residues" evidence="2">
    <location>
        <begin position="125"/>
        <end position="139"/>
    </location>
</feature>
<feature type="compositionally biased region" description="Polar residues" evidence="2">
    <location>
        <begin position="143"/>
        <end position="161"/>
    </location>
</feature>
<keyword evidence="1" id="KW-0539">Nucleus</keyword>
<organism evidence="5 6">
    <name type="scientific">Acanthoscelides obtectus</name>
    <name type="common">Bean weevil</name>
    <name type="synonym">Bruchus obtectus</name>
    <dbReference type="NCBI Taxonomy" id="200917"/>
    <lineage>
        <taxon>Eukaryota</taxon>
        <taxon>Metazoa</taxon>
        <taxon>Ecdysozoa</taxon>
        <taxon>Arthropoda</taxon>
        <taxon>Hexapoda</taxon>
        <taxon>Insecta</taxon>
        <taxon>Pterygota</taxon>
        <taxon>Neoptera</taxon>
        <taxon>Endopterygota</taxon>
        <taxon>Coleoptera</taxon>
        <taxon>Polyphaga</taxon>
        <taxon>Cucujiformia</taxon>
        <taxon>Chrysomeloidea</taxon>
        <taxon>Chrysomelidae</taxon>
        <taxon>Bruchinae</taxon>
        <taxon>Bruchini</taxon>
        <taxon>Acanthoscelides</taxon>
    </lineage>
</organism>
<comment type="subcellular location">
    <subcellularLocation>
        <location evidence="1">Nucleus</location>
    </subcellularLocation>
</comment>
<sequence>MDIDILISLVFSKPPVWDKRDKRHSNRYVVDKCWREISAEMDVDENKLRKKRKYLRDQFATEYGKVPAPRSGDEASTSYEPKWPYYYSLMFLKDIVKARNSSGNLTKSLKRASSSRSVEQTNNSDDSKDNDTSTHHALEENSNDTNSVPRNKTKTTNAFNQSMLDIERKKLEYLEQKARKLEDDEHLLFLKSLLPHIRKIPQERLLSFRNDIQRTVVIYAYQSQFPRLSPSTLSSCSTEPHAIQSTRQTPEPYTTQSAAQPFHSTPIPRHTPELQATQPEAQSFYSPPITPHTPESYATQSVSKAFHAPISTYLQSFAEGLSEYPDN</sequence>
<evidence type="ECO:0000256" key="2">
    <source>
        <dbReference type="SAM" id="MobiDB-lite"/>
    </source>
</evidence>
<dbReference type="PROSITE" id="PS51031">
    <property type="entry name" value="BESS"/>
    <property type="match status" value="1"/>
</dbReference>
<feature type="region of interest" description="Disordered" evidence="2">
    <location>
        <begin position="230"/>
        <end position="301"/>
    </location>
</feature>
<dbReference type="GO" id="GO:0003677">
    <property type="term" value="F:DNA binding"/>
    <property type="evidence" value="ECO:0007669"/>
    <property type="project" value="InterPro"/>
</dbReference>
<dbReference type="OrthoDB" id="5803771at2759"/>
<feature type="compositionally biased region" description="Polar residues" evidence="2">
    <location>
        <begin position="106"/>
        <end position="120"/>
    </location>
</feature>
<dbReference type="Pfam" id="PF02944">
    <property type="entry name" value="BESS"/>
    <property type="match status" value="1"/>
</dbReference>
<evidence type="ECO:0000313" key="6">
    <source>
        <dbReference type="Proteomes" id="UP001152888"/>
    </source>
</evidence>
<reference evidence="5" key="1">
    <citation type="submission" date="2022-03" db="EMBL/GenBank/DDBJ databases">
        <authorList>
            <person name="Sayadi A."/>
        </authorList>
    </citation>
    <scope>NUCLEOTIDE SEQUENCE</scope>
</reference>
<dbReference type="Proteomes" id="UP001152888">
    <property type="component" value="Unassembled WGS sequence"/>
</dbReference>
<dbReference type="EMBL" id="CAKOFQ010006695">
    <property type="protein sequence ID" value="CAH1961455.1"/>
    <property type="molecule type" value="Genomic_DNA"/>
</dbReference>
<evidence type="ECO:0000259" key="4">
    <source>
        <dbReference type="PROSITE" id="PS51031"/>
    </source>
</evidence>
<feature type="domain" description="MADF" evidence="3">
    <location>
        <begin position="5"/>
        <end position="97"/>
    </location>
</feature>
<dbReference type="Pfam" id="PF10545">
    <property type="entry name" value="MADF_DNA_bdg"/>
    <property type="match status" value="1"/>
</dbReference>
<dbReference type="PANTHER" id="PTHR12243:SF69">
    <property type="entry name" value="SI:CH73-59F11.3"/>
    <property type="match status" value="1"/>
</dbReference>
<comment type="caution">
    <text evidence="5">The sequence shown here is derived from an EMBL/GenBank/DDBJ whole genome shotgun (WGS) entry which is preliminary data.</text>
</comment>
<keyword evidence="6" id="KW-1185">Reference proteome</keyword>
<dbReference type="SMART" id="SM00595">
    <property type="entry name" value="MADF"/>
    <property type="match status" value="1"/>
</dbReference>
<dbReference type="PROSITE" id="PS51029">
    <property type="entry name" value="MADF"/>
    <property type="match status" value="1"/>
</dbReference>
<dbReference type="AlphaFoldDB" id="A0A9P0JVD5"/>
<evidence type="ECO:0000259" key="3">
    <source>
        <dbReference type="PROSITE" id="PS51029"/>
    </source>
</evidence>
<feature type="compositionally biased region" description="Polar residues" evidence="2">
    <location>
        <begin position="274"/>
        <end position="285"/>
    </location>
</feature>
<evidence type="ECO:0008006" key="7">
    <source>
        <dbReference type="Google" id="ProtNLM"/>
    </source>
</evidence>
<dbReference type="GO" id="GO:0005667">
    <property type="term" value="C:transcription regulator complex"/>
    <property type="evidence" value="ECO:0007669"/>
    <property type="project" value="TreeGrafter"/>
</dbReference>
<accession>A0A9P0JVD5</accession>
<dbReference type="PANTHER" id="PTHR12243">
    <property type="entry name" value="MADF DOMAIN TRANSCRIPTION FACTOR"/>
    <property type="match status" value="1"/>
</dbReference>
<name>A0A9P0JVD5_ACAOB</name>
<feature type="compositionally biased region" description="Polar residues" evidence="2">
    <location>
        <begin position="230"/>
        <end position="263"/>
    </location>
</feature>
<dbReference type="InterPro" id="IPR006578">
    <property type="entry name" value="MADF-dom"/>
</dbReference>